<reference evidence="2 3" key="1">
    <citation type="submission" date="2016-10" db="EMBL/GenBank/DDBJ databases">
        <authorList>
            <person name="de Groot N.N."/>
        </authorList>
    </citation>
    <scope>NUCLEOTIDE SEQUENCE [LARGE SCALE GENOMIC DNA]</scope>
    <source>
        <strain evidence="2 3">JCM 19513</strain>
    </source>
</reference>
<feature type="domain" description="CheW-like" evidence="1">
    <location>
        <begin position="175"/>
        <end position="312"/>
    </location>
</feature>
<keyword evidence="3" id="KW-1185">Reference proteome</keyword>
<evidence type="ECO:0000313" key="3">
    <source>
        <dbReference type="Proteomes" id="UP000185766"/>
    </source>
</evidence>
<evidence type="ECO:0000259" key="1">
    <source>
        <dbReference type="PROSITE" id="PS50851"/>
    </source>
</evidence>
<gene>
    <name evidence="2" type="ORF">SAMN05216214_10589</name>
</gene>
<dbReference type="AlphaFoldDB" id="A0A1H7JYL0"/>
<dbReference type="InterPro" id="IPR036061">
    <property type="entry name" value="CheW-like_dom_sf"/>
</dbReference>
<dbReference type="STRING" id="1429083.GCA_001885685_01338"/>
<dbReference type="GO" id="GO:0007165">
    <property type="term" value="P:signal transduction"/>
    <property type="evidence" value="ECO:0007669"/>
    <property type="project" value="InterPro"/>
</dbReference>
<proteinExistence type="predicted"/>
<dbReference type="SMART" id="SM00260">
    <property type="entry name" value="CheW"/>
    <property type="match status" value="1"/>
</dbReference>
<dbReference type="Pfam" id="PF01584">
    <property type="entry name" value="CheW"/>
    <property type="match status" value="1"/>
</dbReference>
<dbReference type="RefSeq" id="WP_074866313.1">
    <property type="nucleotide sequence ID" value="NZ_FOAS01000005.1"/>
</dbReference>
<organism evidence="2 3">
    <name type="scientific">Atopomonas hussainii</name>
    <dbReference type="NCBI Taxonomy" id="1429083"/>
    <lineage>
        <taxon>Bacteria</taxon>
        <taxon>Pseudomonadati</taxon>
        <taxon>Pseudomonadota</taxon>
        <taxon>Gammaproteobacteria</taxon>
        <taxon>Pseudomonadales</taxon>
        <taxon>Pseudomonadaceae</taxon>
        <taxon>Atopomonas</taxon>
    </lineage>
</organism>
<protein>
    <submittedName>
        <fullName evidence="2">Purine-binding chemotaxis protein CheW</fullName>
    </submittedName>
</protein>
<dbReference type="SUPFAM" id="SSF50341">
    <property type="entry name" value="CheW-like"/>
    <property type="match status" value="1"/>
</dbReference>
<dbReference type="PIRSF" id="PIRSF020479">
    <property type="entry name" value="UCP020479_CheW"/>
    <property type="match status" value="1"/>
</dbReference>
<name>A0A1H7JYL0_9GAMM</name>
<dbReference type="GO" id="GO:0006935">
    <property type="term" value="P:chemotaxis"/>
    <property type="evidence" value="ECO:0007669"/>
    <property type="project" value="InterPro"/>
</dbReference>
<dbReference type="InterPro" id="IPR014506">
    <property type="entry name" value="UCP020479_CheW"/>
</dbReference>
<dbReference type="EMBL" id="FOAS01000005">
    <property type="protein sequence ID" value="SEK79572.1"/>
    <property type="molecule type" value="Genomic_DNA"/>
</dbReference>
<dbReference type="Proteomes" id="UP000185766">
    <property type="component" value="Unassembled WGS sequence"/>
</dbReference>
<sequence>MSRPHSANRSQLALQDYLDALLVEATEPTPLAAPPRPAPARAAVKPVVQAEPTLLEDNPEALSDFEAAVLEEQIRDAAREPKAVLAEPRRVQLVDERPRSLLNSRLLEDVELKAAEPVQAPPVAKVPTVAAPLVEVKPAVVAPVAAPVQSAEVAEVAPPETAKPAKARRDWADEAFECLLFEVGGLTLAVPLISLGSIYPLTTELTPLFGQPDWFMGILPSQVGNLKVVNTGLWVMPERYEDSLKDGYGYVISIEGYDWGLAVTNVRESIRLQPEQVKWRSSNGQRPWLAGTVIDHMCALMDVAELAGLIASGATRSGAQHSSRL</sequence>
<dbReference type="InterPro" id="IPR002545">
    <property type="entry name" value="CheW-lke_dom"/>
</dbReference>
<accession>A0A1H7JYL0</accession>
<evidence type="ECO:0000313" key="2">
    <source>
        <dbReference type="EMBL" id="SEK79572.1"/>
    </source>
</evidence>
<dbReference type="PROSITE" id="PS50851">
    <property type="entry name" value="CHEW"/>
    <property type="match status" value="1"/>
</dbReference>